<dbReference type="InParanoid" id="A0A1S0UKX4"/>
<feature type="compositionally biased region" description="Basic and acidic residues" evidence="1">
    <location>
        <begin position="64"/>
        <end position="87"/>
    </location>
</feature>
<name>A0A1S0UKX4_LOALO</name>
<sequence length="149" mass="17576">MKLPEKKDEDSQIAFKNQIIRNIQNTNIALRPRNKTQKKTKKKVKTVSTLERELAAKPPSPVYDNKKTVMEENEMSDKRWNENDETGKRKKGRKNKKQQIVDQQFITSPVPKLSHSSMVDPMGYRKIVMKGWKPHYKVKKIWLQDLSKE</sequence>
<protein>
    <submittedName>
        <fullName evidence="2">Uncharacterized protein</fullName>
    </submittedName>
</protein>
<evidence type="ECO:0000256" key="1">
    <source>
        <dbReference type="SAM" id="MobiDB-lite"/>
    </source>
</evidence>
<reference evidence="2" key="1">
    <citation type="submission" date="2012-04" db="EMBL/GenBank/DDBJ databases">
        <title>The Genome Sequence of Loa loa.</title>
        <authorList>
            <consortium name="The Broad Institute Genome Sequencing Platform"/>
            <consortium name="Broad Institute Genome Sequencing Center for Infectious Disease"/>
            <person name="Nutman T.B."/>
            <person name="Fink D.L."/>
            <person name="Russ C."/>
            <person name="Young S."/>
            <person name="Zeng Q."/>
            <person name="Gargeya S."/>
            <person name="Alvarado L."/>
            <person name="Berlin A."/>
            <person name="Chapman S.B."/>
            <person name="Chen Z."/>
            <person name="Freedman E."/>
            <person name="Gellesch M."/>
            <person name="Goldberg J."/>
            <person name="Griggs A."/>
            <person name="Gujja S."/>
            <person name="Heilman E.R."/>
            <person name="Heiman D."/>
            <person name="Howarth C."/>
            <person name="Mehta T."/>
            <person name="Neiman D."/>
            <person name="Pearson M."/>
            <person name="Roberts A."/>
            <person name="Saif S."/>
            <person name="Shea T."/>
            <person name="Shenoy N."/>
            <person name="Sisk P."/>
            <person name="Stolte C."/>
            <person name="Sykes S."/>
            <person name="White J."/>
            <person name="Yandava C."/>
            <person name="Haas B."/>
            <person name="Henn M.R."/>
            <person name="Nusbaum C."/>
            <person name="Birren B."/>
        </authorList>
    </citation>
    <scope>NUCLEOTIDE SEQUENCE [LARGE SCALE GENOMIC DNA]</scope>
</reference>
<feature type="compositionally biased region" description="Basic residues" evidence="1">
    <location>
        <begin position="32"/>
        <end position="45"/>
    </location>
</feature>
<evidence type="ECO:0000313" key="2">
    <source>
        <dbReference type="EMBL" id="EJD75517.1"/>
    </source>
</evidence>
<dbReference type="KEGG" id="loa:LOAG_17347"/>
<proteinExistence type="predicted"/>
<dbReference type="CTD" id="31251635"/>
<dbReference type="AlphaFoldDB" id="A0A1S0UKX4"/>
<feature type="region of interest" description="Disordered" evidence="1">
    <location>
        <begin position="30"/>
        <end position="118"/>
    </location>
</feature>
<dbReference type="RefSeq" id="XP_020306377.1">
    <property type="nucleotide sequence ID" value="XM_020450004.1"/>
</dbReference>
<dbReference type="GeneID" id="31251635"/>
<feature type="compositionally biased region" description="Polar residues" evidence="1">
    <location>
        <begin position="98"/>
        <end position="107"/>
    </location>
</feature>
<feature type="compositionally biased region" description="Basic residues" evidence="1">
    <location>
        <begin position="88"/>
        <end position="97"/>
    </location>
</feature>
<dbReference type="OrthoDB" id="5874105at2759"/>
<accession>A0A1S0UKX4</accession>
<dbReference type="EMBL" id="JH712129">
    <property type="protein sequence ID" value="EJD75517.1"/>
    <property type="molecule type" value="Genomic_DNA"/>
</dbReference>
<organism evidence="2">
    <name type="scientific">Loa loa</name>
    <name type="common">Eye worm</name>
    <name type="synonym">Filaria loa</name>
    <dbReference type="NCBI Taxonomy" id="7209"/>
    <lineage>
        <taxon>Eukaryota</taxon>
        <taxon>Metazoa</taxon>
        <taxon>Ecdysozoa</taxon>
        <taxon>Nematoda</taxon>
        <taxon>Chromadorea</taxon>
        <taxon>Rhabditida</taxon>
        <taxon>Spirurina</taxon>
        <taxon>Spiruromorpha</taxon>
        <taxon>Filarioidea</taxon>
        <taxon>Onchocercidae</taxon>
        <taxon>Loa</taxon>
    </lineage>
</organism>
<gene>
    <name evidence="2" type="ORF">LOAG_17347</name>
</gene>